<dbReference type="PANTHER" id="PTHR30614">
    <property type="entry name" value="MEMBRANE COMPONENT OF AMINO ACID ABC TRANSPORTER"/>
    <property type="match status" value="1"/>
</dbReference>
<dbReference type="InterPro" id="IPR043429">
    <property type="entry name" value="ArtM/GltK/GlnP/TcyL/YhdX-like"/>
</dbReference>
<keyword evidence="5 9" id="KW-0812">Transmembrane</keyword>
<evidence type="ECO:0000256" key="2">
    <source>
        <dbReference type="ARBA" id="ARBA00010072"/>
    </source>
</evidence>
<dbReference type="HOGENOM" id="CLU_019602_1_4_6"/>
<dbReference type="EMBL" id="AAOE01000025">
    <property type="protein sequence ID" value="EAR08160.1"/>
    <property type="molecule type" value="Genomic_DNA"/>
</dbReference>
<dbReference type="PROSITE" id="PS50928">
    <property type="entry name" value="ABC_TM1"/>
    <property type="match status" value="1"/>
</dbReference>
<evidence type="ECO:0000256" key="4">
    <source>
        <dbReference type="ARBA" id="ARBA00022475"/>
    </source>
</evidence>
<dbReference type="OrthoDB" id="4404959at2"/>
<evidence type="ECO:0000256" key="7">
    <source>
        <dbReference type="ARBA" id="ARBA00022989"/>
    </source>
</evidence>
<evidence type="ECO:0000256" key="3">
    <source>
        <dbReference type="ARBA" id="ARBA00022448"/>
    </source>
</evidence>
<dbReference type="InterPro" id="IPR000515">
    <property type="entry name" value="MetI-like"/>
</dbReference>
<dbReference type="GO" id="GO:0006865">
    <property type="term" value="P:amino acid transport"/>
    <property type="evidence" value="ECO:0007669"/>
    <property type="project" value="UniProtKB-KW"/>
</dbReference>
<dbReference type="Gene3D" id="1.10.3720.10">
    <property type="entry name" value="MetI-like"/>
    <property type="match status" value="1"/>
</dbReference>
<evidence type="ECO:0000313" key="12">
    <source>
        <dbReference type="Proteomes" id="UP000005953"/>
    </source>
</evidence>
<keyword evidence="3 9" id="KW-0813">Transport</keyword>
<keyword evidence="6" id="KW-0029">Amino-acid transport</keyword>
<dbReference type="GO" id="GO:0022857">
    <property type="term" value="F:transmembrane transporter activity"/>
    <property type="evidence" value="ECO:0007669"/>
    <property type="project" value="InterPro"/>
</dbReference>
<gene>
    <name evidence="11" type="ORF">MED297_00690</name>
</gene>
<name>A4BIF3_9GAMM</name>
<dbReference type="CDD" id="cd06261">
    <property type="entry name" value="TM_PBP2"/>
    <property type="match status" value="1"/>
</dbReference>
<feature type="transmembrane region" description="Helical" evidence="9">
    <location>
        <begin position="187"/>
        <end position="209"/>
    </location>
</feature>
<dbReference type="GO" id="GO:0043190">
    <property type="term" value="C:ATP-binding cassette (ABC) transporter complex"/>
    <property type="evidence" value="ECO:0007669"/>
    <property type="project" value="InterPro"/>
</dbReference>
<dbReference type="STRING" id="314283.MED297_00690"/>
<dbReference type="Proteomes" id="UP000005953">
    <property type="component" value="Unassembled WGS sequence"/>
</dbReference>
<accession>A4BIF3</accession>
<keyword evidence="8 9" id="KW-0472">Membrane</keyword>
<feature type="domain" description="ABC transmembrane type-1" evidence="10">
    <location>
        <begin position="17"/>
        <end position="205"/>
    </location>
</feature>
<comment type="caution">
    <text evidence="11">The sequence shown here is derived from an EMBL/GenBank/DDBJ whole genome shotgun (WGS) entry which is preliminary data.</text>
</comment>
<evidence type="ECO:0000313" key="11">
    <source>
        <dbReference type="EMBL" id="EAR08160.1"/>
    </source>
</evidence>
<keyword evidence="12" id="KW-1185">Reference proteome</keyword>
<dbReference type="SUPFAM" id="SSF161098">
    <property type="entry name" value="MetI-like"/>
    <property type="match status" value="1"/>
</dbReference>
<protein>
    <submittedName>
        <fullName evidence="11">Amino acid ABC transporter, permease protein</fullName>
    </submittedName>
</protein>
<dbReference type="AlphaFoldDB" id="A4BIF3"/>
<keyword evidence="7 9" id="KW-1133">Transmembrane helix</keyword>
<comment type="similarity">
    <text evidence="2">Belongs to the binding-protein-dependent transport system permease family. HisMQ subfamily.</text>
</comment>
<dbReference type="NCBIfam" id="TIGR01726">
    <property type="entry name" value="HEQRo_perm_3TM"/>
    <property type="match status" value="1"/>
</dbReference>
<feature type="transmembrane region" description="Helical" evidence="9">
    <location>
        <begin position="16"/>
        <end position="40"/>
    </location>
</feature>
<dbReference type="InterPro" id="IPR035906">
    <property type="entry name" value="MetI-like_sf"/>
</dbReference>
<sequence length="218" mass="23831">MDFNLMVDVTPLLLKAAWVTIDVSARSLFFGFFVACGLVFMQSLRFAPVRWLARGYVSAIRGTPYFVQLLLVFYGGPSIGFRLDPLTCGVFVGAFNIGAYMSEAIRGSIESVDSGQAEASRSLGFGKAQTLISIVLPQAAPLMIRSLGVLAIVVVKNSSLISIISVVELTYQAQRLIGSTYKPLEIFTISALMYIVIVYAVMGIIELAYRRATRYTTL</sequence>
<dbReference type="RefSeq" id="WP_008046458.1">
    <property type="nucleotide sequence ID" value="NZ_CH724153.1"/>
</dbReference>
<dbReference type="PANTHER" id="PTHR30614:SF0">
    <property type="entry name" value="L-CYSTINE TRANSPORT SYSTEM PERMEASE PROTEIN TCYL"/>
    <property type="match status" value="1"/>
</dbReference>
<organism evidence="11 12">
    <name type="scientific">Reinekea blandensis MED297</name>
    <dbReference type="NCBI Taxonomy" id="314283"/>
    <lineage>
        <taxon>Bacteria</taxon>
        <taxon>Pseudomonadati</taxon>
        <taxon>Pseudomonadota</taxon>
        <taxon>Gammaproteobacteria</taxon>
        <taxon>Oceanospirillales</taxon>
        <taxon>Saccharospirillaceae</taxon>
        <taxon>Reinekea</taxon>
    </lineage>
</organism>
<keyword evidence="4" id="KW-1003">Cell membrane</keyword>
<proteinExistence type="inferred from homology"/>
<evidence type="ECO:0000259" key="10">
    <source>
        <dbReference type="PROSITE" id="PS50928"/>
    </source>
</evidence>
<reference evidence="11 12" key="1">
    <citation type="submission" date="2006-02" db="EMBL/GenBank/DDBJ databases">
        <authorList>
            <person name="Pinhassi J."/>
            <person name="Pedros-Alio C."/>
            <person name="Ferriera S."/>
            <person name="Johnson J."/>
            <person name="Kravitz S."/>
            <person name="Halpern A."/>
            <person name="Remington K."/>
            <person name="Beeson K."/>
            <person name="Tran B."/>
            <person name="Rogers Y.-H."/>
            <person name="Friedman R."/>
            <person name="Venter J.C."/>
        </authorList>
    </citation>
    <scope>NUCLEOTIDE SEQUENCE [LARGE SCALE GENOMIC DNA]</scope>
    <source>
        <strain evidence="11 12">MED297</strain>
    </source>
</reference>
<evidence type="ECO:0000256" key="5">
    <source>
        <dbReference type="ARBA" id="ARBA00022692"/>
    </source>
</evidence>
<feature type="transmembrane region" description="Helical" evidence="9">
    <location>
        <begin position="147"/>
        <end position="167"/>
    </location>
</feature>
<evidence type="ECO:0000256" key="9">
    <source>
        <dbReference type="RuleBase" id="RU363032"/>
    </source>
</evidence>
<evidence type="ECO:0000256" key="8">
    <source>
        <dbReference type="ARBA" id="ARBA00023136"/>
    </source>
</evidence>
<evidence type="ECO:0000256" key="1">
    <source>
        <dbReference type="ARBA" id="ARBA00004429"/>
    </source>
</evidence>
<dbReference type="InterPro" id="IPR010065">
    <property type="entry name" value="AA_ABC_transptr_permease_3TM"/>
</dbReference>
<dbReference type="Pfam" id="PF00528">
    <property type="entry name" value="BPD_transp_1"/>
    <property type="match status" value="1"/>
</dbReference>
<evidence type="ECO:0000256" key="6">
    <source>
        <dbReference type="ARBA" id="ARBA00022970"/>
    </source>
</evidence>
<comment type="subcellular location">
    <subcellularLocation>
        <location evidence="1">Cell inner membrane</location>
        <topology evidence="1">Multi-pass membrane protein</topology>
    </subcellularLocation>
    <subcellularLocation>
        <location evidence="9">Cell membrane</location>
        <topology evidence="9">Multi-pass membrane protein</topology>
    </subcellularLocation>
</comment>